<evidence type="ECO:0000256" key="2">
    <source>
        <dbReference type="ARBA" id="ARBA00007951"/>
    </source>
</evidence>
<dbReference type="Proteomes" id="UP000886723">
    <property type="component" value="Unassembled WGS sequence"/>
</dbReference>
<feature type="domain" description="Glycoside hydrolase family 29 N-terminal" evidence="7">
    <location>
        <begin position="13"/>
        <end position="304"/>
    </location>
</feature>
<proteinExistence type="inferred from homology"/>
<dbReference type="PRINTS" id="PR00741">
    <property type="entry name" value="GLHYDRLASE29"/>
</dbReference>
<dbReference type="Gene3D" id="2.60.120.260">
    <property type="entry name" value="Galactose-binding domain-like"/>
    <property type="match status" value="1"/>
</dbReference>
<comment type="function">
    <text evidence="1">Alpha-L-fucosidase is responsible for hydrolyzing the alpha-1,6-linked fucose joined to the reducing-end N-acetylglucosamine of the carbohydrate moieties of glycoproteins.</text>
</comment>
<sequence length="412" mass="47871">MEERRIVPDRKKREFMDWEFGVFFHFGIRTFYEGHKDWDGQVMDPSAFCPDQLDCGQWIRTCARAGARYAVLVCKHHDGFANWPSAYTEYSVKNTPWKDGKGDVVREFTDACRAYGLRVGLYYSPADAQQSERTGKEHDDYFINQIGELLTGYGKIDYLWFDGCGSENHTYDTERIIAAIRGMQTDILIFNMWDPDTRWVGNEAGVAPYPNFNVVNALDFSVRTDRKDLLPRPVYMPGECDCRMREENWFYSDEDEDTVKSLDELMGMYYYSVGRGANLLINIGPDRRGLLPEKDCRQLIALGEEVRRRFSNPIPAKVRREGNRYFLQFDEPQLVNHVVMKENLLTGKELNGFRIYIYGYPCVSDTLLEVYQGSTVGHKAICRFPTVRTAQVEVRFDEEDAELDDLSCYYVQ</sequence>
<dbReference type="InterPro" id="IPR057739">
    <property type="entry name" value="Glyco_hydro_29_N"/>
</dbReference>
<dbReference type="AlphaFoldDB" id="A0A9D1NVB6"/>
<keyword evidence="6" id="KW-0326">Glycosidase</keyword>
<dbReference type="SMART" id="SM00812">
    <property type="entry name" value="Alpha_L_fucos"/>
    <property type="match status" value="1"/>
</dbReference>
<dbReference type="PANTHER" id="PTHR10030">
    <property type="entry name" value="ALPHA-L-FUCOSIDASE"/>
    <property type="match status" value="1"/>
</dbReference>
<keyword evidence="5" id="KW-0378">Hydrolase</keyword>
<name>A0A9D1NVB6_9FIRM</name>
<dbReference type="InterPro" id="IPR000933">
    <property type="entry name" value="Glyco_hydro_29"/>
</dbReference>
<dbReference type="SUPFAM" id="SSF51445">
    <property type="entry name" value="(Trans)glycosidases"/>
    <property type="match status" value="1"/>
</dbReference>
<dbReference type="PANTHER" id="PTHR10030:SF37">
    <property type="entry name" value="ALPHA-L-FUCOSIDASE-RELATED"/>
    <property type="match status" value="1"/>
</dbReference>
<organism evidence="8 9">
    <name type="scientific">Candidatus Pullilachnospira stercoravium</name>
    <dbReference type="NCBI Taxonomy" id="2840913"/>
    <lineage>
        <taxon>Bacteria</taxon>
        <taxon>Bacillati</taxon>
        <taxon>Bacillota</taxon>
        <taxon>Clostridia</taxon>
        <taxon>Lachnospirales</taxon>
        <taxon>Lachnospiraceae</taxon>
        <taxon>Lachnospiraceae incertae sedis</taxon>
        <taxon>Candidatus Pullilachnospira</taxon>
    </lineage>
</organism>
<accession>A0A9D1NVB6</accession>
<gene>
    <name evidence="8" type="ORF">IAA63_10235</name>
</gene>
<evidence type="ECO:0000256" key="1">
    <source>
        <dbReference type="ARBA" id="ARBA00004071"/>
    </source>
</evidence>
<protein>
    <recommendedName>
        <fullName evidence="3">alpha-L-fucosidase</fullName>
        <ecNumber evidence="3">3.2.1.51</ecNumber>
    </recommendedName>
</protein>
<comment type="similarity">
    <text evidence="2">Belongs to the glycosyl hydrolase 29 family.</text>
</comment>
<dbReference type="GO" id="GO:0005764">
    <property type="term" value="C:lysosome"/>
    <property type="evidence" value="ECO:0007669"/>
    <property type="project" value="TreeGrafter"/>
</dbReference>
<dbReference type="InterPro" id="IPR016286">
    <property type="entry name" value="FUC_metazoa-typ"/>
</dbReference>
<dbReference type="GO" id="GO:0016139">
    <property type="term" value="P:glycoside catabolic process"/>
    <property type="evidence" value="ECO:0007669"/>
    <property type="project" value="TreeGrafter"/>
</dbReference>
<dbReference type="GO" id="GO:0004560">
    <property type="term" value="F:alpha-L-fucosidase activity"/>
    <property type="evidence" value="ECO:0007669"/>
    <property type="project" value="InterPro"/>
</dbReference>
<reference evidence="8" key="1">
    <citation type="submission" date="2020-10" db="EMBL/GenBank/DDBJ databases">
        <authorList>
            <person name="Gilroy R."/>
        </authorList>
    </citation>
    <scope>NUCLEOTIDE SEQUENCE</scope>
    <source>
        <strain evidence="8">ChiBcec2-4451</strain>
    </source>
</reference>
<dbReference type="EC" id="3.2.1.51" evidence="3"/>
<dbReference type="Gene3D" id="3.20.20.80">
    <property type="entry name" value="Glycosidases"/>
    <property type="match status" value="1"/>
</dbReference>
<evidence type="ECO:0000256" key="6">
    <source>
        <dbReference type="ARBA" id="ARBA00023295"/>
    </source>
</evidence>
<dbReference type="GO" id="GO:0006004">
    <property type="term" value="P:fucose metabolic process"/>
    <property type="evidence" value="ECO:0007669"/>
    <property type="project" value="InterPro"/>
</dbReference>
<reference evidence="8" key="2">
    <citation type="journal article" date="2021" name="PeerJ">
        <title>Extensive microbial diversity within the chicken gut microbiome revealed by metagenomics and culture.</title>
        <authorList>
            <person name="Gilroy R."/>
            <person name="Ravi A."/>
            <person name="Getino M."/>
            <person name="Pursley I."/>
            <person name="Horton D.L."/>
            <person name="Alikhan N.F."/>
            <person name="Baker D."/>
            <person name="Gharbi K."/>
            <person name="Hall N."/>
            <person name="Watson M."/>
            <person name="Adriaenssens E.M."/>
            <person name="Foster-Nyarko E."/>
            <person name="Jarju S."/>
            <person name="Secka A."/>
            <person name="Antonio M."/>
            <person name="Oren A."/>
            <person name="Chaudhuri R.R."/>
            <person name="La Ragione R."/>
            <person name="Hildebrand F."/>
            <person name="Pallen M.J."/>
        </authorList>
    </citation>
    <scope>NUCLEOTIDE SEQUENCE</scope>
    <source>
        <strain evidence="8">ChiBcec2-4451</strain>
    </source>
</reference>
<evidence type="ECO:0000256" key="4">
    <source>
        <dbReference type="ARBA" id="ARBA00022729"/>
    </source>
</evidence>
<evidence type="ECO:0000259" key="7">
    <source>
        <dbReference type="Pfam" id="PF01120"/>
    </source>
</evidence>
<keyword evidence="4" id="KW-0732">Signal</keyword>
<evidence type="ECO:0000313" key="9">
    <source>
        <dbReference type="Proteomes" id="UP000886723"/>
    </source>
</evidence>
<evidence type="ECO:0000313" key="8">
    <source>
        <dbReference type="EMBL" id="HIV13501.1"/>
    </source>
</evidence>
<dbReference type="InterPro" id="IPR017853">
    <property type="entry name" value="GH"/>
</dbReference>
<evidence type="ECO:0000256" key="3">
    <source>
        <dbReference type="ARBA" id="ARBA00012662"/>
    </source>
</evidence>
<comment type="caution">
    <text evidence="8">The sequence shown here is derived from an EMBL/GenBank/DDBJ whole genome shotgun (WGS) entry which is preliminary data.</text>
</comment>
<dbReference type="Pfam" id="PF01120">
    <property type="entry name" value="Alpha_L_fucos"/>
    <property type="match status" value="1"/>
</dbReference>
<dbReference type="EMBL" id="DVON01000211">
    <property type="protein sequence ID" value="HIV13501.1"/>
    <property type="molecule type" value="Genomic_DNA"/>
</dbReference>
<evidence type="ECO:0000256" key="5">
    <source>
        <dbReference type="ARBA" id="ARBA00022801"/>
    </source>
</evidence>